<comment type="subcellular location">
    <subcellularLocation>
        <location evidence="1">Cell membrane</location>
        <topology evidence="1">Multi-pass membrane protein</topology>
    </subcellularLocation>
</comment>
<dbReference type="InterPro" id="IPR011701">
    <property type="entry name" value="MFS"/>
</dbReference>
<evidence type="ECO:0000313" key="8">
    <source>
        <dbReference type="EMBL" id="MDA7419005.1"/>
    </source>
</evidence>
<feature type="domain" description="Major facilitator superfamily (MFS) profile" evidence="7">
    <location>
        <begin position="1"/>
        <end position="385"/>
    </location>
</feature>
<evidence type="ECO:0000256" key="6">
    <source>
        <dbReference type="SAM" id="Phobius"/>
    </source>
</evidence>
<keyword evidence="3 6" id="KW-0812">Transmembrane</keyword>
<gene>
    <name evidence="8" type="ORF">PGB34_21760</name>
</gene>
<keyword evidence="9" id="KW-1185">Reference proteome</keyword>
<sequence>MSAAAGAPVHLLAAAAFCSTAALRVCDPLLPRLATEFQRSTGETARLIVAFSVAYGLAQLLSGPLADRFGKQRLLVCAVAACGLCAMSAALADSFDTLLVWRAAWGVAAAGIVPLAMAWIGDAVAYEARQATLARLLMGTLSGMVFGQLLGGFLADSAWGWRGAFAVLGLAYGMVGALLWRNASQAGTQTPAAGGGGLGAVLAQPWARVVLSAVFIEGLFLLGALSYLPSYLHVRQGLSLPVAAGICALYAVGGLAYVAWARRIVGALGEVRMVALAGLLMAAALGGLWLLPLAWTAAALALLLGFGTYLFHSTLQTLATQMAPLARGSAMSLFSFSLFGGQALGAMAFGGTIDRQAYATLLLLPAAALAATGLGFAASLRRRRALSAAG</sequence>
<evidence type="ECO:0000256" key="5">
    <source>
        <dbReference type="ARBA" id="ARBA00023136"/>
    </source>
</evidence>
<dbReference type="PANTHER" id="PTHR43124:SF3">
    <property type="entry name" value="CHLORAMPHENICOL EFFLUX PUMP RV0191"/>
    <property type="match status" value="1"/>
</dbReference>
<feature type="transmembrane region" description="Helical" evidence="6">
    <location>
        <begin position="161"/>
        <end position="180"/>
    </location>
</feature>
<dbReference type="SUPFAM" id="SSF103473">
    <property type="entry name" value="MFS general substrate transporter"/>
    <property type="match status" value="1"/>
</dbReference>
<feature type="transmembrane region" description="Helical" evidence="6">
    <location>
        <begin position="330"/>
        <end position="351"/>
    </location>
</feature>
<proteinExistence type="predicted"/>
<reference evidence="8" key="1">
    <citation type="submission" date="2023-01" db="EMBL/GenBank/DDBJ databases">
        <title>Xenophilus mangrovi sp. nov., isolated from soil of Mangrove nature reserve.</title>
        <authorList>
            <person name="Xu S."/>
            <person name="Liu Z."/>
            <person name="Xu Y."/>
        </authorList>
    </citation>
    <scope>NUCLEOTIDE SEQUENCE</scope>
    <source>
        <strain evidence="8">YW8</strain>
    </source>
</reference>
<keyword evidence="5 6" id="KW-0472">Membrane</keyword>
<feature type="transmembrane region" description="Helical" evidence="6">
    <location>
        <begin position="44"/>
        <end position="62"/>
    </location>
</feature>
<dbReference type="PANTHER" id="PTHR43124">
    <property type="entry name" value="PURINE EFFLUX PUMP PBUE"/>
    <property type="match status" value="1"/>
</dbReference>
<dbReference type="Proteomes" id="UP001212602">
    <property type="component" value="Unassembled WGS sequence"/>
</dbReference>
<feature type="transmembrane region" description="Helical" evidence="6">
    <location>
        <begin position="240"/>
        <end position="261"/>
    </location>
</feature>
<evidence type="ECO:0000256" key="3">
    <source>
        <dbReference type="ARBA" id="ARBA00022692"/>
    </source>
</evidence>
<dbReference type="GO" id="GO:0022857">
    <property type="term" value="F:transmembrane transporter activity"/>
    <property type="evidence" value="ECO:0007669"/>
    <property type="project" value="InterPro"/>
</dbReference>
<feature type="transmembrane region" description="Helical" evidence="6">
    <location>
        <begin position="98"/>
        <end position="121"/>
    </location>
</feature>
<dbReference type="GO" id="GO:0005886">
    <property type="term" value="C:plasma membrane"/>
    <property type="evidence" value="ECO:0007669"/>
    <property type="project" value="UniProtKB-SubCell"/>
</dbReference>
<feature type="transmembrane region" description="Helical" evidence="6">
    <location>
        <begin position="209"/>
        <end position="228"/>
    </location>
</feature>
<dbReference type="EMBL" id="JAQIPB010000013">
    <property type="protein sequence ID" value="MDA7419005.1"/>
    <property type="molecule type" value="Genomic_DNA"/>
</dbReference>
<name>A0AAE3NAY2_9BURK</name>
<dbReference type="InterPro" id="IPR036259">
    <property type="entry name" value="MFS_trans_sf"/>
</dbReference>
<dbReference type="RefSeq" id="WP_271430206.1">
    <property type="nucleotide sequence ID" value="NZ_JAQIPB010000013.1"/>
</dbReference>
<evidence type="ECO:0000256" key="1">
    <source>
        <dbReference type="ARBA" id="ARBA00004651"/>
    </source>
</evidence>
<dbReference type="AlphaFoldDB" id="A0AAE3NAY2"/>
<dbReference type="Pfam" id="PF07690">
    <property type="entry name" value="MFS_1"/>
    <property type="match status" value="1"/>
</dbReference>
<feature type="transmembrane region" description="Helical" evidence="6">
    <location>
        <begin position="297"/>
        <end position="318"/>
    </location>
</feature>
<keyword evidence="4 6" id="KW-1133">Transmembrane helix</keyword>
<keyword evidence="2" id="KW-1003">Cell membrane</keyword>
<feature type="transmembrane region" description="Helical" evidence="6">
    <location>
        <begin position="133"/>
        <end position="155"/>
    </location>
</feature>
<comment type="caution">
    <text evidence="8">The sequence shown here is derived from an EMBL/GenBank/DDBJ whole genome shotgun (WGS) entry which is preliminary data.</text>
</comment>
<accession>A0AAE3NAY2</accession>
<organism evidence="8 9">
    <name type="scientific">Xenophilus arseniciresistens</name>
    <dbReference type="NCBI Taxonomy" id="1283306"/>
    <lineage>
        <taxon>Bacteria</taxon>
        <taxon>Pseudomonadati</taxon>
        <taxon>Pseudomonadota</taxon>
        <taxon>Betaproteobacteria</taxon>
        <taxon>Burkholderiales</taxon>
        <taxon>Comamonadaceae</taxon>
        <taxon>Xenophilus</taxon>
    </lineage>
</organism>
<evidence type="ECO:0000313" key="9">
    <source>
        <dbReference type="Proteomes" id="UP001212602"/>
    </source>
</evidence>
<dbReference type="Gene3D" id="1.20.1250.20">
    <property type="entry name" value="MFS general substrate transporter like domains"/>
    <property type="match status" value="1"/>
</dbReference>
<feature type="transmembrane region" description="Helical" evidence="6">
    <location>
        <begin position="357"/>
        <end position="378"/>
    </location>
</feature>
<evidence type="ECO:0000256" key="4">
    <source>
        <dbReference type="ARBA" id="ARBA00022989"/>
    </source>
</evidence>
<feature type="transmembrane region" description="Helical" evidence="6">
    <location>
        <begin position="273"/>
        <end position="291"/>
    </location>
</feature>
<dbReference type="PROSITE" id="PS50850">
    <property type="entry name" value="MFS"/>
    <property type="match status" value="1"/>
</dbReference>
<evidence type="ECO:0000256" key="2">
    <source>
        <dbReference type="ARBA" id="ARBA00022475"/>
    </source>
</evidence>
<dbReference type="InterPro" id="IPR020846">
    <property type="entry name" value="MFS_dom"/>
</dbReference>
<dbReference type="InterPro" id="IPR050189">
    <property type="entry name" value="MFS_Efflux_Transporters"/>
</dbReference>
<protein>
    <submittedName>
        <fullName evidence="8">MFS transporter</fullName>
    </submittedName>
</protein>
<evidence type="ECO:0000259" key="7">
    <source>
        <dbReference type="PROSITE" id="PS50850"/>
    </source>
</evidence>